<dbReference type="InterPro" id="IPR058933">
    <property type="entry name" value="YMC020W-like_ab_hydrolase"/>
</dbReference>
<feature type="domain" description="YMC020W-like alpha/beta hydrolase" evidence="2">
    <location>
        <begin position="166"/>
        <end position="505"/>
    </location>
</feature>
<evidence type="ECO:0000256" key="1">
    <source>
        <dbReference type="SAM" id="MobiDB-lite"/>
    </source>
</evidence>
<dbReference type="EMBL" id="JADGJQ010000078">
    <property type="protein sequence ID" value="KAJ3172377.1"/>
    <property type="molecule type" value="Genomic_DNA"/>
</dbReference>
<dbReference type="InterPro" id="IPR058934">
    <property type="entry name" value="YMC020W-like"/>
</dbReference>
<comment type="caution">
    <text evidence="3">The sequence shown here is derived from an EMBL/GenBank/DDBJ whole genome shotgun (WGS) entry which is preliminary data.</text>
</comment>
<feature type="region of interest" description="Disordered" evidence="1">
    <location>
        <begin position="25"/>
        <end position="105"/>
    </location>
</feature>
<name>A0AAD5TFX8_9FUNG</name>
<keyword evidence="4" id="KW-1185">Reference proteome</keyword>
<evidence type="ECO:0000313" key="4">
    <source>
        <dbReference type="Proteomes" id="UP001212152"/>
    </source>
</evidence>
<evidence type="ECO:0000313" key="3">
    <source>
        <dbReference type="EMBL" id="KAJ3172377.1"/>
    </source>
</evidence>
<dbReference type="Proteomes" id="UP001212152">
    <property type="component" value="Unassembled WGS sequence"/>
</dbReference>
<dbReference type="Pfam" id="PF26147">
    <property type="entry name" value="AB_HYDROLASE_YMC0-YMC35"/>
    <property type="match status" value="1"/>
</dbReference>
<proteinExistence type="predicted"/>
<dbReference type="AlphaFoldDB" id="A0AAD5TFX8"/>
<evidence type="ECO:0000259" key="2">
    <source>
        <dbReference type="Pfam" id="PF26147"/>
    </source>
</evidence>
<gene>
    <name evidence="3" type="ORF">HDU87_007881</name>
</gene>
<organism evidence="3 4">
    <name type="scientific">Geranomyces variabilis</name>
    <dbReference type="NCBI Taxonomy" id="109894"/>
    <lineage>
        <taxon>Eukaryota</taxon>
        <taxon>Fungi</taxon>
        <taxon>Fungi incertae sedis</taxon>
        <taxon>Chytridiomycota</taxon>
        <taxon>Chytridiomycota incertae sedis</taxon>
        <taxon>Chytridiomycetes</taxon>
        <taxon>Spizellomycetales</taxon>
        <taxon>Powellomycetaceae</taxon>
        <taxon>Geranomyces</taxon>
    </lineage>
</organism>
<accession>A0AAD5TFX8</accession>
<dbReference type="PANTHER" id="PTHR47349:SF1">
    <property type="entry name" value="AER328WP"/>
    <property type="match status" value="1"/>
</dbReference>
<protein>
    <recommendedName>
        <fullName evidence="2">YMC020W-like alpha/beta hydrolase domain-containing protein</fullName>
    </recommendedName>
</protein>
<sequence>MAPAPSDLWKTVMYPFVRLTEHGGVEPAAPITPAPPPSENNHSNDRPDSADLDESVNASPPLQAPLEPPPDEPHQKSSSRHAAEPATAAAAAASTTPSSDPAKYRRQSVVLPSYEPELLPDNKIVPESAPKQFLQRALYTATRFLRMGPTAAVAVEPRRKNLLERFVQTPHSVKRIVVIGIHGWFPGRLLQRVVGEPTGTSSRFAEKMGLAVRSYFSEKYAITLGPEAMTLMPLEGEGKVEDRTELLYRQLHETEGWRKKLQEADVIFVAAHSQGTPVSILLLSRLMSENLIDTSRQKVAFLAMAGITHGPYPALKTSTVIKYFEADAARELFDFNEPNSTISKKYHIAMRHVLSCGLRVTAVGSWYDQVVPLYSAVMHGFHHPNIYRGLFIAGVDFIPDFLSHLVVFGLKLRNAGLSDHNLVVHVSDILAGNLYGFGTQGHSAIYEELNTYTLAIAWAMGSKPKWSIPPLPRAPYTSNLMVSQGLAAPARLNPYYLPWIMARLFDDVQIRANPELNAELAGLLKMFDVWEPSSKQLKELKYRLEPLKSKL</sequence>
<dbReference type="PANTHER" id="PTHR47349">
    <property type="entry name" value="CHROMOSOME 8, WHOLE GENOME SHOTGUN SEQUENCE"/>
    <property type="match status" value="1"/>
</dbReference>
<feature type="compositionally biased region" description="Low complexity" evidence="1">
    <location>
        <begin position="84"/>
        <end position="101"/>
    </location>
</feature>
<reference evidence="3" key="1">
    <citation type="submission" date="2020-05" db="EMBL/GenBank/DDBJ databases">
        <title>Phylogenomic resolution of chytrid fungi.</title>
        <authorList>
            <person name="Stajich J.E."/>
            <person name="Amses K."/>
            <person name="Simmons R."/>
            <person name="Seto K."/>
            <person name="Myers J."/>
            <person name="Bonds A."/>
            <person name="Quandt C.A."/>
            <person name="Barry K."/>
            <person name="Liu P."/>
            <person name="Grigoriev I."/>
            <person name="Longcore J.E."/>
            <person name="James T.Y."/>
        </authorList>
    </citation>
    <scope>NUCLEOTIDE SEQUENCE</scope>
    <source>
        <strain evidence="3">JEL0379</strain>
    </source>
</reference>